<protein>
    <submittedName>
        <fullName evidence="2">DUF2219 family protein</fullName>
    </submittedName>
</protein>
<comment type="caution">
    <text evidence="2">The sequence shown here is derived from an EMBL/GenBank/DDBJ whole genome shotgun (WGS) entry which is preliminary data.</text>
</comment>
<evidence type="ECO:0000313" key="2">
    <source>
        <dbReference type="EMBL" id="TGY92873.1"/>
    </source>
</evidence>
<dbReference type="RefSeq" id="WP_135944441.1">
    <property type="nucleotide sequence ID" value="NZ_BMEI01000002.1"/>
</dbReference>
<evidence type="ECO:0000256" key="1">
    <source>
        <dbReference type="SAM" id="SignalP"/>
    </source>
</evidence>
<dbReference type="AlphaFoldDB" id="A0A4S2HAT7"/>
<dbReference type="InterPro" id="IPR037107">
    <property type="entry name" value="Put_OMP_sf"/>
</dbReference>
<organism evidence="2 3">
    <name type="scientific">Marinicauda pacifica</name>
    <dbReference type="NCBI Taxonomy" id="1133559"/>
    <lineage>
        <taxon>Bacteria</taxon>
        <taxon>Pseudomonadati</taxon>
        <taxon>Pseudomonadota</taxon>
        <taxon>Alphaproteobacteria</taxon>
        <taxon>Maricaulales</taxon>
        <taxon>Maricaulaceae</taxon>
        <taxon>Marinicauda</taxon>
    </lineage>
</organism>
<accession>A0A4S2HAT7</accession>
<feature type="chain" id="PRO_5020294196" evidence="1">
    <location>
        <begin position="25"/>
        <end position="295"/>
    </location>
</feature>
<reference evidence="2 3" key="1">
    <citation type="journal article" date="2013" name="Int. J. Syst. Evol. Microbiol.">
        <title>Marinicauda pacifica gen. nov., sp. nov., a prosthecate alphaproteobacterium of the family Hyphomonadaceae isolated from deep seawater.</title>
        <authorList>
            <person name="Zhang X.Y."/>
            <person name="Li G.W."/>
            <person name="Wang C.S."/>
            <person name="Zhang Y.J."/>
            <person name="Xu X.W."/>
            <person name="Li H."/>
            <person name="Liu A."/>
            <person name="Liu C."/>
            <person name="Xie B.B."/>
            <person name="Qin Q.L."/>
            <person name="Xu Z."/>
            <person name="Chen X.L."/>
            <person name="Zhou B.C."/>
            <person name="Zhang Y.Z."/>
        </authorList>
    </citation>
    <scope>NUCLEOTIDE SEQUENCE [LARGE SCALE GENOMIC DNA]</scope>
    <source>
        <strain evidence="2 3">P-1 km-3</strain>
    </source>
</reference>
<dbReference type="OrthoDB" id="7617009at2"/>
<dbReference type="Gene3D" id="2.40.128.140">
    <property type="entry name" value="Outer membrane protein"/>
    <property type="match status" value="1"/>
</dbReference>
<sequence length="295" mass="31004">MRIESGHIIAAAAAILATSATASAQSALPGPSQETRAMIMGPLVSRIEAQSGVRAANETSLSSAPAATYINARSTRPNVTRFAADALDARSPLFGRRGVSGFSGREATLESSGNSRVIVSISEANDPSNLFSNVSPDYVEAGGMRVAGIGADRARSMGLSYETRFDAVGRDNSLDVGIAPRAGVSLGQFGPSYEAGATLRVGQYVKEELEGRPAWWLFAGADRETVMFDPGEGLSNSFAYGETAMVGDAQAGVAMRFYGADLSVAYVHRETTYSIPTHSWETSEGFAAFSLSLQH</sequence>
<keyword evidence="1" id="KW-0732">Signal</keyword>
<dbReference type="Proteomes" id="UP000305451">
    <property type="component" value="Unassembled WGS sequence"/>
</dbReference>
<keyword evidence="3" id="KW-1185">Reference proteome</keyword>
<feature type="signal peptide" evidence="1">
    <location>
        <begin position="1"/>
        <end position="24"/>
    </location>
</feature>
<dbReference type="EMBL" id="SRXV01000002">
    <property type="protein sequence ID" value="TGY92873.1"/>
    <property type="molecule type" value="Genomic_DNA"/>
</dbReference>
<evidence type="ECO:0000313" key="3">
    <source>
        <dbReference type="Proteomes" id="UP000305451"/>
    </source>
</evidence>
<proteinExistence type="predicted"/>
<name>A0A4S2HAT7_9PROT</name>
<gene>
    <name evidence="2" type="ORF">E5162_07325</name>
</gene>